<dbReference type="InterPro" id="IPR016169">
    <property type="entry name" value="FAD-bd_PCMH_sub2"/>
</dbReference>
<feature type="compositionally biased region" description="Low complexity" evidence="8">
    <location>
        <begin position="403"/>
        <end position="434"/>
    </location>
</feature>
<dbReference type="GO" id="GO:0000719">
    <property type="term" value="P:photoreactive repair"/>
    <property type="evidence" value="ECO:0007669"/>
    <property type="project" value="TreeGrafter"/>
</dbReference>
<dbReference type="InterPro" id="IPR014729">
    <property type="entry name" value="Rossmann-like_a/b/a_fold"/>
</dbReference>
<evidence type="ECO:0000313" key="11">
    <source>
        <dbReference type="EMBL" id="PSC72037.1"/>
    </source>
</evidence>
<dbReference type="InterPro" id="IPR036318">
    <property type="entry name" value="FAD-bd_PCMH-like_sf"/>
</dbReference>
<feature type="site" description="Electron transfer via tryptophanyl radical" evidence="7">
    <location>
        <position position="484"/>
    </location>
</feature>
<evidence type="ECO:0000256" key="7">
    <source>
        <dbReference type="PIRSR" id="PIRSR602081-2"/>
    </source>
</evidence>
<dbReference type="SUPFAM" id="SSF52425">
    <property type="entry name" value="Cryptochrome/photolyase, N-terminal domain"/>
    <property type="match status" value="1"/>
</dbReference>
<feature type="compositionally biased region" description="Low complexity" evidence="8">
    <location>
        <begin position="137"/>
        <end position="170"/>
    </location>
</feature>
<comment type="similarity">
    <text evidence="2">Belongs to the DNA photolyase class-1 family.</text>
</comment>
<feature type="domain" description="Photolyase/cryptochrome alpha/beta" evidence="10">
    <location>
        <begin position="1"/>
        <end position="117"/>
    </location>
</feature>
<dbReference type="GO" id="GO:0003677">
    <property type="term" value="F:DNA binding"/>
    <property type="evidence" value="ECO:0007669"/>
    <property type="project" value="TreeGrafter"/>
</dbReference>
<feature type="site" description="Electron transfer via tryptophanyl radical" evidence="7">
    <location>
        <position position="537"/>
    </location>
</feature>
<accession>A0A2P6VD79</accession>
<dbReference type="Gene3D" id="3.30.43.10">
    <property type="entry name" value="Uridine Diphospho-n-acetylenolpyruvylglucosamine Reductase, domain 2"/>
    <property type="match status" value="1"/>
</dbReference>
<protein>
    <submittedName>
        <fullName evidence="11">Cryptochrome DASH-like isoform B</fullName>
    </submittedName>
</protein>
<dbReference type="InterPro" id="IPR006050">
    <property type="entry name" value="DNA_photolyase_N"/>
</dbReference>
<dbReference type="Gene3D" id="3.30.465.10">
    <property type="match status" value="1"/>
</dbReference>
<dbReference type="InterPro" id="IPR016166">
    <property type="entry name" value="FAD-bd_PCMH"/>
</dbReference>
<evidence type="ECO:0000256" key="1">
    <source>
        <dbReference type="ARBA" id="ARBA00005147"/>
    </source>
</evidence>
<dbReference type="InterPro" id="IPR005101">
    <property type="entry name" value="Cryptochr/Photolyase_FAD-bd"/>
</dbReference>
<dbReference type="UniPathway" id="UPA00132"/>
<evidence type="ECO:0000256" key="2">
    <source>
        <dbReference type="ARBA" id="ARBA00005862"/>
    </source>
</evidence>
<evidence type="ECO:0000256" key="3">
    <source>
        <dbReference type="ARBA" id="ARBA00022630"/>
    </source>
</evidence>
<dbReference type="PANTHER" id="PTHR11455">
    <property type="entry name" value="CRYPTOCHROME"/>
    <property type="match status" value="1"/>
</dbReference>
<dbReference type="PROSITE" id="PS51387">
    <property type="entry name" value="FAD_PCMH"/>
    <property type="match status" value="1"/>
</dbReference>
<feature type="region of interest" description="Disordered" evidence="8">
    <location>
        <begin position="403"/>
        <end position="437"/>
    </location>
</feature>
<dbReference type="GO" id="GO:0016020">
    <property type="term" value="C:membrane"/>
    <property type="evidence" value="ECO:0007669"/>
    <property type="project" value="InterPro"/>
</dbReference>
<organism evidence="11 12">
    <name type="scientific">Micractinium conductrix</name>
    <dbReference type="NCBI Taxonomy" id="554055"/>
    <lineage>
        <taxon>Eukaryota</taxon>
        <taxon>Viridiplantae</taxon>
        <taxon>Chlorophyta</taxon>
        <taxon>core chlorophytes</taxon>
        <taxon>Trebouxiophyceae</taxon>
        <taxon>Chlorellales</taxon>
        <taxon>Chlorellaceae</taxon>
        <taxon>Chlorella clade</taxon>
        <taxon>Micractinium</taxon>
    </lineage>
</organism>
<evidence type="ECO:0000259" key="10">
    <source>
        <dbReference type="PROSITE" id="PS51645"/>
    </source>
</evidence>
<sequence>MQGQAALARCSCSSSPGVPTLGPYRLRLLLEAAATLRGDLRRLGSDLLWSQGTPEALVGRLVALAVGAGATRLALHHYSQPGRGSADLERTVAAAFAAAAARQGVPTSVQRYWGSTLHHPDDLPFAALLPQRAAASAGSCADGSSGGAANARSQQQELQHPQQQQQQQQQPAAGSASGGGVDLQQDRFACLPSVMSDFRRELLQARTPVRPPLSPPLAADGSSSSSGSSCGGSTVASAPVLPPLPAGLAAEAAAAGLAAPLPTQVAAVYAAAGPAAAAALARWEELSGQRCADLAPAGSGAHDPRSAVPFGMGEAAGLRRLRHFVGLDAGEEAAVDDHSVHGKRAADQPPPLAGYQDSRMLAFGVDTSAKLSAFLSMGCLSPRTVYAEVLRLAAADAAAEQPQAAAQQQQGEQQRQRHQQQQQGEQQAEQQAEQLGVWRDPQRGDTWRWLLMHLTIRDYFIFLALKEGEALERAEGLAGRPVTWQHDAARFKRWTLGQTGLPFVDACMRELAATGYTSNRGRQNVADFLTKALGLDWRWGAQWYESLLGDHDLAVNLGNWAYNSGVGSDPRDRTFRTVSQGQRYDPEAALVRAWVPELAALQPAELSHTPWEASPEALAAAGVVLGEAGSTSPGSSSGGGGGGGVQTGPGSHAGCGLPFKLANFQGLYECTDSVRVGRPASLSELRTLVSLYPRVKAVGTGHSYVRDLFCTGNGSDALDIVMTELQPVLDLSAAVPVDPQQWQGRGAPPDVPIRVDEEAETVMVATGVTQRTLLDYLAGYTHGLSPRGWTLPVPAGFIDQTMGGAVATGTHGSSMQWGSLSSQLAGLQLVLANGTLLELTPQSNPHLFRAAAVSVGRLGVLTQLTFRIVRQQQGVQRTLQNLTVDAFIQQIKATADGYAEAQAARDEEGVQRALRQLDEAQGFWAVPASYVLRVDFQRPDGPATAACSPSPTRVHRAAIWQDGEPAADVHANVTRRDGSAGSEQAAGVPAPEAPVAAAAVDRLGVLAAEAPGPAAEAAVFPQTDEPAIAPNLPMTSSAAFWSQFFMAALAPKLTPGTFNSSRESFLTLTEAETKLIGTLAPYRQHEVVIPLERAGTCLQQVAAELYGPNQAWEGMRTPWVIRFVRGEDPYLSPTAGGPVMWINLDDYVSLSSGTPNAPFERVVELLRAQCGGRLHWGKEGWTNHARCFDGASEYAATWCSFGCAAQELGAGNKFASEFAGWRFAATRDGQPAGFASCCTPAGFSQDCRT</sequence>
<comment type="caution">
    <text evidence="11">The sequence shown here is derived from an EMBL/GenBank/DDBJ whole genome shotgun (WGS) entry which is preliminary data.</text>
</comment>
<dbReference type="InterPro" id="IPR002081">
    <property type="entry name" value="Cryptochrome/DNA_photolyase_1"/>
</dbReference>
<dbReference type="GO" id="GO:0003885">
    <property type="term" value="F:D-arabinono-1,4-lactone oxidase activity"/>
    <property type="evidence" value="ECO:0007669"/>
    <property type="project" value="InterPro"/>
</dbReference>
<dbReference type="Gene3D" id="3.30.70.2520">
    <property type="match status" value="1"/>
</dbReference>
<evidence type="ECO:0000259" key="9">
    <source>
        <dbReference type="PROSITE" id="PS51387"/>
    </source>
</evidence>
<dbReference type="STRING" id="554055.A0A2P6VD79"/>
<comment type="pathway">
    <text evidence="1">Cofactor biosynthesis; L-ascorbate biosynthesis.</text>
</comment>
<dbReference type="GO" id="GO:0071949">
    <property type="term" value="F:FAD binding"/>
    <property type="evidence" value="ECO:0007669"/>
    <property type="project" value="InterPro"/>
</dbReference>
<dbReference type="Gene3D" id="3.40.50.620">
    <property type="entry name" value="HUPs"/>
    <property type="match status" value="1"/>
</dbReference>
<dbReference type="AlphaFoldDB" id="A0A2P6VD79"/>
<feature type="compositionally biased region" description="Low complexity" evidence="8">
    <location>
        <begin position="216"/>
        <end position="235"/>
    </location>
</feature>
<keyword evidence="12" id="KW-1185">Reference proteome</keyword>
<dbReference type="GO" id="GO:0019853">
    <property type="term" value="P:L-ascorbic acid biosynthetic process"/>
    <property type="evidence" value="ECO:0007669"/>
    <property type="project" value="UniProtKB-UniPathway"/>
</dbReference>
<dbReference type="Pfam" id="PF04030">
    <property type="entry name" value="ALO"/>
    <property type="match status" value="1"/>
</dbReference>
<feature type="binding site" evidence="6">
    <location>
        <begin position="550"/>
        <end position="552"/>
    </location>
    <ligand>
        <name>FAD</name>
        <dbReference type="ChEBI" id="CHEBI:57692"/>
    </ligand>
</feature>
<dbReference type="EMBL" id="LHPF02000012">
    <property type="protein sequence ID" value="PSC72037.1"/>
    <property type="molecule type" value="Genomic_DNA"/>
</dbReference>
<evidence type="ECO:0000256" key="6">
    <source>
        <dbReference type="PIRSR" id="PIRSR602081-1"/>
    </source>
</evidence>
<dbReference type="Proteomes" id="UP000239649">
    <property type="component" value="Unassembled WGS sequence"/>
</dbReference>
<gene>
    <name evidence="11" type="ORF">C2E20_4752</name>
</gene>
<evidence type="ECO:0000313" key="12">
    <source>
        <dbReference type="Proteomes" id="UP000239649"/>
    </source>
</evidence>
<feature type="region of interest" description="Disordered" evidence="8">
    <location>
        <begin position="206"/>
        <end position="235"/>
    </location>
</feature>
<dbReference type="OrthoDB" id="610608at2759"/>
<feature type="region of interest" description="Disordered" evidence="8">
    <location>
        <begin position="137"/>
        <end position="181"/>
    </location>
</feature>
<dbReference type="Gene3D" id="1.25.40.80">
    <property type="match status" value="1"/>
</dbReference>
<dbReference type="Gene3D" id="1.10.579.10">
    <property type="entry name" value="DNA Cyclobutane Dipyrimidine Photolyase, subunit A, domain 3"/>
    <property type="match status" value="1"/>
</dbReference>
<dbReference type="InterPro" id="IPR036155">
    <property type="entry name" value="Crypto/Photolyase_N_sf"/>
</dbReference>
<dbReference type="InterPro" id="IPR006094">
    <property type="entry name" value="Oxid_FAD_bind_N"/>
</dbReference>
<feature type="domain" description="FAD-binding PCMH-type" evidence="9">
    <location>
        <begin position="668"/>
        <end position="871"/>
    </location>
</feature>
<keyword evidence="3 6" id="KW-0285">Flavoprotein</keyword>
<dbReference type="SUPFAM" id="SSF48173">
    <property type="entry name" value="Cryptochrome/photolyase FAD-binding domain"/>
    <property type="match status" value="1"/>
</dbReference>
<dbReference type="GO" id="GO:0003904">
    <property type="term" value="F:deoxyribodipyrimidine photo-lyase activity"/>
    <property type="evidence" value="ECO:0007669"/>
    <property type="project" value="TreeGrafter"/>
</dbReference>
<dbReference type="PANTHER" id="PTHR11455:SF22">
    <property type="entry name" value="CRYPTOCHROME DASH"/>
    <property type="match status" value="1"/>
</dbReference>
<keyword evidence="4 6" id="KW-0274">FAD</keyword>
<comment type="cofactor">
    <cofactor evidence="6">
        <name>FAD</name>
        <dbReference type="ChEBI" id="CHEBI:57692"/>
    </cofactor>
    <text evidence="6">Binds 1 FAD per subunit.</text>
</comment>
<evidence type="ECO:0000256" key="5">
    <source>
        <dbReference type="ARBA" id="ARBA00023002"/>
    </source>
</evidence>
<proteinExistence type="inferred from homology"/>
<dbReference type="Pfam" id="PF03441">
    <property type="entry name" value="FAD_binding_7"/>
    <property type="match status" value="1"/>
</dbReference>
<dbReference type="SUPFAM" id="SSF56176">
    <property type="entry name" value="FAD-binding/transporter-associated domain-like"/>
    <property type="match status" value="1"/>
</dbReference>
<dbReference type="InterPro" id="IPR007173">
    <property type="entry name" value="ALO_C"/>
</dbReference>
<feature type="site" description="Electron transfer via tryptophanyl radical" evidence="7">
    <location>
        <position position="560"/>
    </location>
</feature>
<dbReference type="PRINTS" id="PR00147">
    <property type="entry name" value="DNAPHOTLYASE"/>
</dbReference>
<dbReference type="InterPro" id="IPR016167">
    <property type="entry name" value="FAD-bd_PCMH_sub1"/>
</dbReference>
<name>A0A2P6VD79_9CHLO</name>
<evidence type="ECO:0000256" key="4">
    <source>
        <dbReference type="ARBA" id="ARBA00022827"/>
    </source>
</evidence>
<dbReference type="Pfam" id="PF01565">
    <property type="entry name" value="FAD_binding_4"/>
    <property type="match status" value="1"/>
</dbReference>
<reference evidence="11 12" key="1">
    <citation type="journal article" date="2018" name="Plant J.">
        <title>Genome sequences of Chlorella sorokiniana UTEX 1602 and Micractinium conductrix SAG 241.80: implications to maltose excretion by a green alga.</title>
        <authorList>
            <person name="Arriola M.B."/>
            <person name="Velmurugan N."/>
            <person name="Zhang Y."/>
            <person name="Plunkett M.H."/>
            <person name="Hondzo H."/>
            <person name="Barney B.M."/>
        </authorList>
    </citation>
    <scope>NUCLEOTIDE SEQUENCE [LARGE SCALE GENOMIC DNA]</scope>
    <source>
        <strain evidence="11 12">SAG 241.80</strain>
    </source>
</reference>
<dbReference type="PROSITE" id="PS51645">
    <property type="entry name" value="PHR_CRY_ALPHA_BETA"/>
    <property type="match status" value="1"/>
</dbReference>
<dbReference type="InterPro" id="IPR036134">
    <property type="entry name" value="Crypto/Photolyase_FAD-like_sf"/>
</dbReference>
<keyword evidence="5" id="KW-0560">Oxidoreductase</keyword>
<evidence type="ECO:0000256" key="8">
    <source>
        <dbReference type="SAM" id="MobiDB-lite"/>
    </source>
</evidence>